<dbReference type="Pfam" id="PF12728">
    <property type="entry name" value="HTH_17"/>
    <property type="match status" value="1"/>
</dbReference>
<dbReference type="RefSeq" id="WP_005682859.1">
    <property type="nucleotide sequence ID" value="NZ_CYZI01000015.1"/>
</dbReference>
<dbReference type="GeneID" id="75111583"/>
<evidence type="ECO:0000313" key="5">
    <source>
        <dbReference type="Proteomes" id="UP000061587"/>
    </source>
</evidence>
<dbReference type="EMBL" id="JAHPYS010000003">
    <property type="protein sequence ID" value="MBU9137638.1"/>
    <property type="molecule type" value="Genomic_DNA"/>
</dbReference>
<dbReference type="InterPro" id="IPR009061">
    <property type="entry name" value="DNA-bd_dom_put_sf"/>
</dbReference>
<dbReference type="Proteomes" id="UP000095333">
    <property type="component" value="Unassembled WGS sequence"/>
</dbReference>
<dbReference type="Proteomes" id="UP000061587">
    <property type="component" value="Chromosome"/>
</dbReference>
<dbReference type="InterPro" id="IPR041657">
    <property type="entry name" value="HTH_17"/>
</dbReference>
<dbReference type="PANTHER" id="PTHR34585:SF22">
    <property type="entry name" value="HELIX-TURN-HELIX DOMAIN-CONTAINING PROTEIN"/>
    <property type="match status" value="1"/>
</dbReference>
<dbReference type="AlphaFoldDB" id="A0A0P0M1U7"/>
<evidence type="ECO:0000259" key="1">
    <source>
        <dbReference type="Pfam" id="PF12728"/>
    </source>
</evidence>
<evidence type="ECO:0000313" key="2">
    <source>
        <dbReference type="EMBL" id="ALK84011.1"/>
    </source>
</evidence>
<reference evidence="5" key="2">
    <citation type="submission" date="2015-10" db="EMBL/GenBank/DDBJ databases">
        <title>Extensive mobilome-driven genome diversification in gut-associated Bacteroides vulgatus mpk.</title>
        <authorList>
            <person name="Beier S."/>
            <person name="Lange A."/>
            <person name="Huson D.H."/>
            <person name="Frick J.-S."/>
            <person name="Autenrieth I.B."/>
        </authorList>
    </citation>
    <scope>NUCLEOTIDE SEQUENCE [LARGE SCALE GENOMIC DNA]</scope>
    <source>
        <strain evidence="5">mpk</strain>
    </source>
</reference>
<sequence length="98" mass="11472">MAQSLLTKESPEIRQFFRNIDTLSRLLDIQAEKFRPLLNGDRYMTDSELAGKLKLTRRTLADYRLNGKIPYYKIGGKLLYKEKDVLALLETNRMEAFD</sequence>
<reference evidence="3 6" key="1">
    <citation type="submission" date="2015-09" db="EMBL/GenBank/DDBJ databases">
        <authorList>
            <consortium name="Pathogen Informatics"/>
        </authorList>
    </citation>
    <scope>NUCLEOTIDE SEQUENCE [LARGE SCALE GENOMIC DNA]</scope>
    <source>
        <strain evidence="3 6">2789STDY5834842</strain>
    </source>
</reference>
<gene>
    <name evidence="2" type="ORF">BvMPK_1404</name>
    <name evidence="3" type="ORF">ERS852457_02603</name>
    <name evidence="4" type="ORF">KTG10_02535</name>
</gene>
<dbReference type="SUPFAM" id="SSF46955">
    <property type="entry name" value="Putative DNA-binding domain"/>
    <property type="match status" value="1"/>
</dbReference>
<reference evidence="4" key="4">
    <citation type="submission" date="2021-06" db="EMBL/GenBank/DDBJ databases">
        <title>Collection of gut derived symbiotic bacterial strains cultured from healthy donors.</title>
        <authorList>
            <person name="Lin H."/>
            <person name="Littmann E."/>
            <person name="Pamer E.G."/>
        </authorList>
    </citation>
    <scope>NUCLEOTIDE SEQUENCE</scope>
    <source>
        <strain evidence="4">MSK.6.33</strain>
    </source>
</reference>
<proteinExistence type="predicted"/>
<dbReference type="EMBL" id="CYZI01000015">
    <property type="protein sequence ID" value="CUO71602.1"/>
    <property type="molecule type" value="Genomic_DNA"/>
</dbReference>
<name>A0A0P0M1U7_PHOVU</name>
<dbReference type="PANTHER" id="PTHR34585">
    <property type="match status" value="1"/>
</dbReference>
<dbReference type="Proteomes" id="UP000736888">
    <property type="component" value="Unassembled WGS sequence"/>
</dbReference>
<evidence type="ECO:0000313" key="4">
    <source>
        <dbReference type="EMBL" id="MBU9137638.1"/>
    </source>
</evidence>
<protein>
    <submittedName>
        <fullName evidence="3">DNA binding domain-containing protein</fullName>
    </submittedName>
    <submittedName>
        <fullName evidence="4">Helix-turn-helix domain-containing protein</fullName>
    </submittedName>
</protein>
<dbReference type="PATRIC" id="fig|821.40.peg.1669"/>
<dbReference type="EMBL" id="CP013020">
    <property type="protein sequence ID" value="ALK84011.1"/>
    <property type="molecule type" value="Genomic_DNA"/>
</dbReference>
<accession>A0A0P0M1U7</accession>
<evidence type="ECO:0000313" key="6">
    <source>
        <dbReference type="Proteomes" id="UP000095333"/>
    </source>
</evidence>
<evidence type="ECO:0000313" key="3">
    <source>
        <dbReference type="EMBL" id="CUO71602.1"/>
    </source>
</evidence>
<feature type="domain" description="Helix-turn-helix" evidence="1">
    <location>
        <begin position="43"/>
        <end position="93"/>
    </location>
</feature>
<reference evidence="2 5" key="3">
    <citation type="journal article" date="2016" name="Genome Biol. Evol.">
        <title>Extensive mobilome-driven genome diversification in mouse gut-associated Bacteroides vulgatus mpk.</title>
        <authorList>
            <person name="Lange A."/>
            <person name="Beier S."/>
            <person name="Steimle A."/>
            <person name="Autenrieth I.B."/>
            <person name="Huson D.H."/>
            <person name="Frick J.S."/>
        </authorList>
    </citation>
    <scope>NUCLEOTIDE SEQUENCE [LARGE SCALE GENOMIC DNA]</scope>
    <source>
        <strain evidence="2">Mpk</strain>
        <strain evidence="5">mpk</strain>
    </source>
</reference>
<organism evidence="2 5">
    <name type="scientific">Phocaeicola vulgatus</name>
    <name type="common">Bacteroides vulgatus</name>
    <dbReference type="NCBI Taxonomy" id="821"/>
    <lineage>
        <taxon>Bacteria</taxon>
        <taxon>Pseudomonadati</taxon>
        <taxon>Bacteroidota</taxon>
        <taxon>Bacteroidia</taxon>
        <taxon>Bacteroidales</taxon>
        <taxon>Bacteroidaceae</taxon>
        <taxon>Phocaeicola</taxon>
    </lineage>
</organism>